<dbReference type="CDD" id="cd18032">
    <property type="entry name" value="DEXHc_RE_I_III_res"/>
    <property type="match status" value="1"/>
</dbReference>
<dbReference type="GO" id="GO:0016787">
    <property type="term" value="F:hydrolase activity"/>
    <property type="evidence" value="ECO:0007669"/>
    <property type="project" value="InterPro"/>
</dbReference>
<dbReference type="Gene3D" id="3.30.870.10">
    <property type="entry name" value="Endonuclease Chain A"/>
    <property type="match status" value="1"/>
</dbReference>
<keyword evidence="4" id="KW-1185">Reference proteome</keyword>
<dbReference type="EMBL" id="JXLG01000002">
    <property type="protein sequence ID" value="KJY62547.1"/>
    <property type="molecule type" value="Genomic_DNA"/>
</dbReference>
<proteinExistence type="predicted"/>
<evidence type="ECO:0000259" key="1">
    <source>
        <dbReference type="PROSITE" id="PS51192"/>
    </source>
</evidence>
<dbReference type="SMART" id="SM00487">
    <property type="entry name" value="DEXDc"/>
    <property type="match status" value="1"/>
</dbReference>
<dbReference type="SMART" id="SM00490">
    <property type="entry name" value="HELICc"/>
    <property type="match status" value="1"/>
</dbReference>
<dbReference type="Pfam" id="PF00271">
    <property type="entry name" value="Helicase_C"/>
    <property type="match status" value="1"/>
</dbReference>
<sequence>MNKPLQDAILNGLYDQTYPGHELLNPQLLRNTKGSNIWLTIRQELLSCQGFTWAVAFITQDMLVPFKVVMADLAKKGVSGTLITGDYLAFNDPKVFHELLKIENLTVKVASPRGFHAKGYLFQHENWQTVVIGSANFTRSALLSNYEWALKVSSKENAALAEQLATELKKLSQESQLLSLEWLKNYEDNWVKPTQYQSRKSQKVASSQPIEPNQMQKAALQELDGLVEEGKNKGLIVSATGTGKTYLGAFAVRNFKPHKFLYVVHREQIAKKALDSFYQVIGGERKNYGLLTGHKHDLNCQYIFATVQTLSQPEVLDNLQATEFDYILIDEAHRAAAPSYQRVFDKFTPKFWLGMTATPERMDNQDVYQLFDYNLAYEIRLRGALEEKMLAPFHYVGVEDYEVDGESIDETANLRRLLAPKRVDYILKQIDYYGYCGDQAKGLIFCSRQEEARELAEIFSAKGHPAIALTNEDSEKRRLQVVHQLDEGKIEYIITVDLFNEGIDIPALNQIVMLRNTQSSIVFIQQLGRGLRKYPGKDYVTVIDFIGNYKNNYLIPISLNQDDSRDIDRVREESTLPGFIDVSTINFTQVASSKILASIDPIKLDSIKELRQSYIELKEKTGKPPLLYDFYRYGSTSPEVFASNHALAHYGEFLAKMGEPIKLTEYESAVLSFVTKELLNGKRPHELLLLKQLLADKSLSQTEYEQVLRDYGAYVNSAVLNSVDDILTLNFFDIKQGKTTKKEQYGDQALIERPDLFTYQLAPQLEEALNHNQQFKQLFTDVVKTGLALNQKYDDQKQFTLYEQYDRKDACRLLNWPKDVSAPMYGYRVDKDETPIFITYKKDASKKRNAVYNNTLEDGRSLRWYTRSPRHIDSDEVQRLLNTPEMKLHLFVKKSDAIGKQFFYLGQAEIQKETVKEEQLGPKKKAAVGMNLLLKHPLEAKMYELLFEE</sequence>
<name>A0A0F4LUW6_9LACO</name>
<organism evidence="3 4">
    <name type="scientific">Lactobacillus apis</name>
    <dbReference type="NCBI Taxonomy" id="303541"/>
    <lineage>
        <taxon>Bacteria</taxon>
        <taxon>Bacillati</taxon>
        <taxon>Bacillota</taxon>
        <taxon>Bacilli</taxon>
        <taxon>Lactobacillales</taxon>
        <taxon>Lactobacillaceae</taxon>
        <taxon>Lactobacillus</taxon>
    </lineage>
</organism>
<feature type="domain" description="Helicase C-terminal" evidence="2">
    <location>
        <begin position="428"/>
        <end position="578"/>
    </location>
</feature>
<dbReference type="InterPro" id="IPR050742">
    <property type="entry name" value="Helicase_Restrict-Modif_Enz"/>
</dbReference>
<dbReference type="SUPFAM" id="SSF56024">
    <property type="entry name" value="Phospholipase D/nuclease"/>
    <property type="match status" value="1"/>
</dbReference>
<feature type="domain" description="Helicase ATP-binding" evidence="1">
    <location>
        <begin position="225"/>
        <end position="377"/>
    </location>
</feature>
<dbReference type="Proteomes" id="UP000033682">
    <property type="component" value="Unassembled WGS sequence"/>
</dbReference>
<dbReference type="GO" id="GO:0004386">
    <property type="term" value="F:helicase activity"/>
    <property type="evidence" value="ECO:0007669"/>
    <property type="project" value="UniProtKB-KW"/>
</dbReference>
<gene>
    <name evidence="3" type="ORF">JF72_00680</name>
</gene>
<evidence type="ECO:0000313" key="4">
    <source>
        <dbReference type="Proteomes" id="UP000033682"/>
    </source>
</evidence>
<dbReference type="PROSITE" id="PS51194">
    <property type="entry name" value="HELICASE_CTER"/>
    <property type="match status" value="1"/>
</dbReference>
<dbReference type="PANTHER" id="PTHR47396:SF1">
    <property type="entry name" value="ATP-DEPENDENT HELICASE IRC3-RELATED"/>
    <property type="match status" value="1"/>
</dbReference>
<dbReference type="Pfam" id="PF11907">
    <property type="entry name" value="DUF3427"/>
    <property type="match status" value="1"/>
</dbReference>
<dbReference type="CDD" id="cd18799">
    <property type="entry name" value="SF2_C_EcoAI-like"/>
    <property type="match status" value="1"/>
</dbReference>
<dbReference type="PATRIC" id="fig|303541.3.peg.207"/>
<dbReference type="RefSeq" id="WP_046305801.1">
    <property type="nucleotide sequence ID" value="NZ_KQ033999.1"/>
</dbReference>
<dbReference type="InterPro" id="IPR001650">
    <property type="entry name" value="Helicase_C-like"/>
</dbReference>
<dbReference type="AlphaFoldDB" id="A0A0F4LUW6"/>
<protein>
    <submittedName>
        <fullName evidence="3">Putative phage DEAD box family helicase</fullName>
    </submittedName>
</protein>
<keyword evidence="3" id="KW-0378">Hydrolase</keyword>
<dbReference type="InterPro" id="IPR006935">
    <property type="entry name" value="Helicase/UvrB_N"/>
</dbReference>
<dbReference type="STRING" id="303541.JF72_00680"/>
<accession>A0A0F4LUW6</accession>
<keyword evidence="3" id="KW-0347">Helicase</keyword>
<dbReference type="InterPro" id="IPR021835">
    <property type="entry name" value="DUF3427"/>
</dbReference>
<evidence type="ECO:0000313" key="3">
    <source>
        <dbReference type="EMBL" id="KJY62547.1"/>
    </source>
</evidence>
<dbReference type="SUPFAM" id="SSF52540">
    <property type="entry name" value="P-loop containing nucleoside triphosphate hydrolases"/>
    <property type="match status" value="1"/>
</dbReference>
<dbReference type="Pfam" id="PF04851">
    <property type="entry name" value="ResIII"/>
    <property type="match status" value="1"/>
</dbReference>
<dbReference type="Pfam" id="PF13091">
    <property type="entry name" value="PLDc_2"/>
    <property type="match status" value="1"/>
</dbReference>
<dbReference type="Gene3D" id="3.40.50.300">
    <property type="entry name" value="P-loop containing nucleotide triphosphate hydrolases"/>
    <property type="match status" value="2"/>
</dbReference>
<reference evidence="3 4" key="1">
    <citation type="submission" date="2015-01" db="EMBL/GenBank/DDBJ databases">
        <title>Comparative genomics of the lactic acid bacteria isolated from the honey bee gut.</title>
        <authorList>
            <person name="Ellegaard K.M."/>
            <person name="Tamarit D."/>
            <person name="Javelind E."/>
            <person name="Olofsson T."/>
            <person name="Andersson S.G."/>
            <person name="Vasquez A."/>
        </authorList>
    </citation>
    <scope>NUCLEOTIDE SEQUENCE [LARGE SCALE GENOMIC DNA]</scope>
    <source>
        <strain evidence="3 4">Hma11</strain>
    </source>
</reference>
<dbReference type="GO" id="GO:0005524">
    <property type="term" value="F:ATP binding"/>
    <property type="evidence" value="ECO:0007669"/>
    <property type="project" value="InterPro"/>
</dbReference>
<comment type="caution">
    <text evidence="3">The sequence shown here is derived from an EMBL/GenBank/DDBJ whole genome shotgun (WGS) entry which is preliminary data.</text>
</comment>
<dbReference type="InterPro" id="IPR014001">
    <property type="entry name" value="Helicase_ATP-bd"/>
</dbReference>
<keyword evidence="3" id="KW-0067">ATP-binding</keyword>
<dbReference type="CDD" id="cd09204">
    <property type="entry name" value="PLDc_N_DEXD_b2"/>
    <property type="match status" value="1"/>
</dbReference>
<dbReference type="InterPro" id="IPR027417">
    <property type="entry name" value="P-loop_NTPase"/>
</dbReference>
<dbReference type="InterPro" id="IPR025202">
    <property type="entry name" value="PLD-like_dom"/>
</dbReference>
<dbReference type="PROSITE" id="PS51192">
    <property type="entry name" value="HELICASE_ATP_BIND_1"/>
    <property type="match status" value="1"/>
</dbReference>
<keyword evidence="3" id="KW-0547">Nucleotide-binding</keyword>
<dbReference type="InterPro" id="IPR058403">
    <property type="entry name" value="DUF8090"/>
</dbReference>
<dbReference type="HOGENOM" id="CLU_005588_1_0_9"/>
<dbReference type="GO" id="GO:0005829">
    <property type="term" value="C:cytosol"/>
    <property type="evidence" value="ECO:0007669"/>
    <property type="project" value="TreeGrafter"/>
</dbReference>
<dbReference type="GO" id="GO:0003677">
    <property type="term" value="F:DNA binding"/>
    <property type="evidence" value="ECO:0007669"/>
    <property type="project" value="InterPro"/>
</dbReference>
<dbReference type="PANTHER" id="PTHR47396">
    <property type="entry name" value="TYPE I RESTRICTION ENZYME ECOKI R PROTEIN"/>
    <property type="match status" value="1"/>
</dbReference>
<dbReference type="Pfam" id="PF26350">
    <property type="entry name" value="DUF8090"/>
    <property type="match status" value="1"/>
</dbReference>
<evidence type="ECO:0000259" key="2">
    <source>
        <dbReference type="PROSITE" id="PS51194"/>
    </source>
</evidence>